<accession>A0A917I134</accession>
<sequence length="168" mass="18355">MAVLKGVYLKCDFHPDHMLNEIKESILVACRQYVDQRIVNARQAIASANEAAIGDGKSSAGDKFETTREMMQQEIARNQQLWMDALRMEQVLAALDARSHKGTAKLGSLVATNHGTFFLAISIGQLIVGDANYWVVSTASPIGQQLVGREAGQEFTFNGVTYAIGHVT</sequence>
<evidence type="ECO:0000313" key="1">
    <source>
        <dbReference type="EMBL" id="GGG99441.1"/>
    </source>
</evidence>
<proteinExistence type="predicted"/>
<dbReference type="Proteomes" id="UP000660862">
    <property type="component" value="Unassembled WGS sequence"/>
</dbReference>
<reference evidence="1" key="1">
    <citation type="journal article" date="2014" name="Int. J. Syst. Evol. Microbiol.">
        <title>Complete genome sequence of Corynebacterium casei LMG S-19264T (=DSM 44701T), isolated from a smear-ripened cheese.</title>
        <authorList>
            <consortium name="US DOE Joint Genome Institute (JGI-PGF)"/>
            <person name="Walter F."/>
            <person name="Albersmeier A."/>
            <person name="Kalinowski J."/>
            <person name="Ruckert C."/>
        </authorList>
    </citation>
    <scope>NUCLEOTIDE SEQUENCE</scope>
    <source>
        <strain evidence="1">CGMCC 1.12195</strain>
    </source>
</reference>
<dbReference type="AlphaFoldDB" id="A0A917I134"/>
<organism evidence="1 2">
    <name type="scientific">Parapedobacter pyrenivorans</name>
    <dbReference type="NCBI Taxonomy" id="1305674"/>
    <lineage>
        <taxon>Bacteria</taxon>
        <taxon>Pseudomonadati</taxon>
        <taxon>Bacteroidota</taxon>
        <taxon>Sphingobacteriia</taxon>
        <taxon>Sphingobacteriales</taxon>
        <taxon>Sphingobacteriaceae</taxon>
        <taxon>Parapedobacter</taxon>
    </lineage>
</organism>
<gene>
    <name evidence="1" type="ORF">GCM10007415_39000</name>
</gene>
<dbReference type="EMBL" id="BMER01000005">
    <property type="protein sequence ID" value="GGG99441.1"/>
    <property type="molecule type" value="Genomic_DNA"/>
</dbReference>
<name>A0A917I134_9SPHI</name>
<evidence type="ECO:0008006" key="3">
    <source>
        <dbReference type="Google" id="ProtNLM"/>
    </source>
</evidence>
<evidence type="ECO:0000313" key="2">
    <source>
        <dbReference type="Proteomes" id="UP000660862"/>
    </source>
</evidence>
<comment type="caution">
    <text evidence="1">The sequence shown here is derived from an EMBL/GenBank/DDBJ whole genome shotgun (WGS) entry which is preliminary data.</text>
</comment>
<protein>
    <recommendedName>
        <fullName evidence="3">3-oxoacyl-ACP synthase</fullName>
    </recommendedName>
</protein>
<keyword evidence="2" id="KW-1185">Reference proteome</keyword>
<reference evidence="1" key="2">
    <citation type="submission" date="2020-09" db="EMBL/GenBank/DDBJ databases">
        <authorList>
            <person name="Sun Q."/>
            <person name="Zhou Y."/>
        </authorList>
    </citation>
    <scope>NUCLEOTIDE SEQUENCE</scope>
    <source>
        <strain evidence="1">CGMCC 1.12195</strain>
    </source>
</reference>